<dbReference type="PANTHER" id="PTHR48106:SF18">
    <property type="entry name" value="QUINONE OXIDOREDUCTASE PIG3"/>
    <property type="match status" value="1"/>
</dbReference>
<dbReference type="NCBIfam" id="TIGR02824">
    <property type="entry name" value="quinone_pig3"/>
    <property type="match status" value="1"/>
</dbReference>
<dbReference type="SMART" id="SM00829">
    <property type="entry name" value="PKS_ER"/>
    <property type="match status" value="1"/>
</dbReference>
<sequence length="322" mass="35305">MRYIAINEQQQLSFDEVEKPEIGDDECLIKVRAIGVNRADILQKQGSYPPPPGESTILGIEACGELVAIGDQQSSWNIGDKVFAIVPGGAYAQYVKVKTEHLIQLPENLTYAQGAAIAEVFLTAYQCLFTIANLQPKAKVLIHAGASGVGTAAIQLAKHLNCQVTVTVGNEDKAAACKALGADEAINYQQTDFVDWAKQKAQSFDVILDVVAGEYVNKNISVCALDGHIVMLSMLGGRFAENVDVAKMLVKRVNIHATTLRSRSNEYKTQLINAFIQDFYQCFELASISPVIYKQYSWQEVDVAHHVMLNNENIGKIVLTID</sequence>
<dbReference type="GO" id="GO:0016651">
    <property type="term" value="F:oxidoreductase activity, acting on NAD(P)H"/>
    <property type="evidence" value="ECO:0007669"/>
    <property type="project" value="TreeGrafter"/>
</dbReference>
<evidence type="ECO:0000256" key="1">
    <source>
        <dbReference type="ARBA" id="ARBA00022857"/>
    </source>
</evidence>
<gene>
    <name evidence="4" type="ORF">B5D82_15555</name>
</gene>
<dbReference type="KEGG" id="cber:B5D82_15555"/>
<dbReference type="Pfam" id="PF08240">
    <property type="entry name" value="ADH_N"/>
    <property type="match status" value="1"/>
</dbReference>
<dbReference type="CDD" id="cd05276">
    <property type="entry name" value="p53_inducible_oxidoreductase"/>
    <property type="match status" value="1"/>
</dbReference>
<dbReference type="EMBL" id="CP020465">
    <property type="protein sequence ID" value="ASP49059.1"/>
    <property type="molecule type" value="Genomic_DNA"/>
</dbReference>
<dbReference type="SUPFAM" id="SSF50129">
    <property type="entry name" value="GroES-like"/>
    <property type="match status" value="1"/>
</dbReference>
<name>A0A222GAZ6_9GAMM</name>
<dbReference type="Proteomes" id="UP000202259">
    <property type="component" value="Chromosome"/>
</dbReference>
<protein>
    <recommendedName>
        <fullName evidence="3">Enoyl reductase (ER) domain-containing protein</fullName>
    </recommendedName>
</protein>
<dbReference type="InterPro" id="IPR036291">
    <property type="entry name" value="NAD(P)-bd_dom_sf"/>
</dbReference>
<dbReference type="Pfam" id="PF00107">
    <property type="entry name" value="ADH_zinc_N"/>
    <property type="match status" value="1"/>
</dbReference>
<dbReference type="InterPro" id="IPR011032">
    <property type="entry name" value="GroES-like_sf"/>
</dbReference>
<dbReference type="Gene3D" id="3.90.180.10">
    <property type="entry name" value="Medium-chain alcohol dehydrogenases, catalytic domain"/>
    <property type="match status" value="1"/>
</dbReference>
<evidence type="ECO:0000313" key="5">
    <source>
        <dbReference type="Proteomes" id="UP000202259"/>
    </source>
</evidence>
<proteinExistence type="predicted"/>
<reference evidence="4 5" key="1">
    <citation type="submission" date="2017-08" db="EMBL/GenBank/DDBJ databases">
        <title>Complete genome of Colwellia sp. NB097-1, a psychrophile bacterium ioslated from Bering Sea.</title>
        <authorList>
            <person name="Chen X."/>
        </authorList>
    </citation>
    <scope>NUCLEOTIDE SEQUENCE [LARGE SCALE GENOMIC DNA]</scope>
    <source>
        <strain evidence="4 5">NB097-1</strain>
    </source>
</reference>
<dbReference type="InterPro" id="IPR020843">
    <property type="entry name" value="ER"/>
</dbReference>
<evidence type="ECO:0000313" key="4">
    <source>
        <dbReference type="EMBL" id="ASP49059.1"/>
    </source>
</evidence>
<organism evidence="4 5">
    <name type="scientific">Cognaticolwellia beringensis</name>
    <dbReference type="NCBI Taxonomy" id="1967665"/>
    <lineage>
        <taxon>Bacteria</taxon>
        <taxon>Pseudomonadati</taxon>
        <taxon>Pseudomonadota</taxon>
        <taxon>Gammaproteobacteria</taxon>
        <taxon>Alteromonadales</taxon>
        <taxon>Colwelliaceae</taxon>
        <taxon>Cognaticolwellia</taxon>
    </lineage>
</organism>
<dbReference type="OrthoDB" id="9780520at2"/>
<dbReference type="SUPFAM" id="SSF51735">
    <property type="entry name" value="NAD(P)-binding Rossmann-fold domains"/>
    <property type="match status" value="1"/>
</dbReference>
<dbReference type="InterPro" id="IPR013149">
    <property type="entry name" value="ADH-like_C"/>
</dbReference>
<evidence type="ECO:0000256" key="2">
    <source>
        <dbReference type="ARBA" id="ARBA00023002"/>
    </source>
</evidence>
<keyword evidence="5" id="KW-1185">Reference proteome</keyword>
<dbReference type="InterPro" id="IPR013154">
    <property type="entry name" value="ADH-like_N"/>
</dbReference>
<dbReference type="InterPro" id="IPR014189">
    <property type="entry name" value="Quinone_OxRdtase_PIG3"/>
</dbReference>
<dbReference type="PANTHER" id="PTHR48106">
    <property type="entry name" value="QUINONE OXIDOREDUCTASE PIG3-RELATED"/>
    <property type="match status" value="1"/>
</dbReference>
<keyword evidence="1" id="KW-0521">NADP</keyword>
<keyword evidence="2" id="KW-0560">Oxidoreductase</keyword>
<dbReference type="AlphaFoldDB" id="A0A222GAZ6"/>
<feature type="domain" description="Enoyl reductase (ER)" evidence="3">
    <location>
        <begin position="8"/>
        <end position="319"/>
    </location>
</feature>
<accession>A0A222GAZ6</accession>
<dbReference type="RefSeq" id="WP_081152804.1">
    <property type="nucleotide sequence ID" value="NZ_CP020465.1"/>
</dbReference>
<dbReference type="GO" id="GO:0070402">
    <property type="term" value="F:NADPH binding"/>
    <property type="evidence" value="ECO:0007669"/>
    <property type="project" value="TreeGrafter"/>
</dbReference>
<evidence type="ECO:0000259" key="3">
    <source>
        <dbReference type="SMART" id="SM00829"/>
    </source>
</evidence>
<dbReference type="Gene3D" id="3.40.50.720">
    <property type="entry name" value="NAD(P)-binding Rossmann-like Domain"/>
    <property type="match status" value="1"/>
</dbReference>